<dbReference type="PANTHER" id="PTHR43342">
    <property type="entry name" value="NADH-QUINONE OXIDOREDUCTASE, E SUBUNIT"/>
    <property type="match status" value="1"/>
</dbReference>
<evidence type="ECO:0000256" key="7">
    <source>
        <dbReference type="PIRSR" id="PIRSR000216-1"/>
    </source>
</evidence>
<dbReference type="PANTHER" id="PTHR43342:SF2">
    <property type="entry name" value="POTENTIAL NAD-REDUCING HYDROGENASE SUBUNIT"/>
    <property type="match status" value="1"/>
</dbReference>
<evidence type="ECO:0000256" key="1">
    <source>
        <dbReference type="ARBA" id="ARBA00010643"/>
    </source>
</evidence>
<reference evidence="8 9" key="1">
    <citation type="submission" date="2020-05" db="EMBL/GenBank/DDBJ databases">
        <title>Draft genome sequence of Clostridium cochlearium strain AGROS13 isolated from a sheep dairy farm in New Zealand.</title>
        <authorList>
            <person name="Gupta T.B."/>
            <person name="Jauregui R."/>
            <person name="Risson A.N."/>
            <person name="Brightwell G."/>
            <person name="Maclean P."/>
        </authorList>
    </citation>
    <scope>NUCLEOTIDE SEQUENCE [LARGE SCALE GENOMIC DNA]</scope>
    <source>
        <strain evidence="8 9">AGROS13</strain>
    </source>
</reference>
<dbReference type="CDD" id="cd03064">
    <property type="entry name" value="TRX_Fd_NuoE"/>
    <property type="match status" value="1"/>
</dbReference>
<dbReference type="EMBL" id="JABFIF010000030">
    <property type="protein sequence ID" value="NOH16994.1"/>
    <property type="molecule type" value="Genomic_DNA"/>
</dbReference>
<feature type="binding site" evidence="7">
    <location>
        <position position="130"/>
    </location>
    <ligand>
        <name>[2Fe-2S] cluster</name>
        <dbReference type="ChEBI" id="CHEBI:190135"/>
    </ligand>
</feature>
<evidence type="ECO:0000256" key="2">
    <source>
        <dbReference type="ARBA" id="ARBA00022714"/>
    </source>
</evidence>
<dbReference type="InterPro" id="IPR002023">
    <property type="entry name" value="NuoE-like"/>
</dbReference>
<dbReference type="PIRSF" id="PIRSF000216">
    <property type="entry name" value="NADH_DH_24kDa"/>
    <property type="match status" value="1"/>
</dbReference>
<feature type="binding site" evidence="7">
    <location>
        <position position="126"/>
    </location>
    <ligand>
        <name>[2Fe-2S] cluster</name>
        <dbReference type="ChEBI" id="CHEBI:190135"/>
    </ligand>
</feature>
<evidence type="ECO:0000313" key="9">
    <source>
        <dbReference type="Proteomes" id="UP000528432"/>
    </source>
</evidence>
<keyword evidence="3 7" id="KW-0479">Metal-binding</keyword>
<evidence type="ECO:0000256" key="5">
    <source>
        <dbReference type="ARBA" id="ARBA00023014"/>
    </source>
</evidence>
<dbReference type="SUPFAM" id="SSF52833">
    <property type="entry name" value="Thioredoxin-like"/>
    <property type="match status" value="1"/>
</dbReference>
<name>A0A7Y4DEP3_CLOCO</name>
<evidence type="ECO:0000256" key="4">
    <source>
        <dbReference type="ARBA" id="ARBA00023004"/>
    </source>
</evidence>
<dbReference type="RefSeq" id="WP_171303921.1">
    <property type="nucleotide sequence ID" value="NZ_JABFIF010000030.1"/>
</dbReference>
<feature type="binding site" evidence="7">
    <location>
        <position position="85"/>
    </location>
    <ligand>
        <name>[2Fe-2S] cluster</name>
        <dbReference type="ChEBI" id="CHEBI:190135"/>
    </ligand>
</feature>
<dbReference type="GO" id="GO:0046872">
    <property type="term" value="F:metal ion binding"/>
    <property type="evidence" value="ECO:0007669"/>
    <property type="project" value="UniProtKB-KW"/>
</dbReference>
<keyword evidence="2 7" id="KW-0001">2Fe-2S</keyword>
<keyword evidence="4 7" id="KW-0408">Iron</keyword>
<evidence type="ECO:0000256" key="3">
    <source>
        <dbReference type="ARBA" id="ARBA00022723"/>
    </source>
</evidence>
<dbReference type="InterPro" id="IPR041921">
    <property type="entry name" value="NuoE_N"/>
</dbReference>
<dbReference type="InterPro" id="IPR028431">
    <property type="entry name" value="NADP_DH_HndA-like"/>
</dbReference>
<comment type="cofactor">
    <cofactor evidence="7">
        <name>[2Fe-2S] cluster</name>
        <dbReference type="ChEBI" id="CHEBI:190135"/>
    </cofactor>
    <text evidence="7">Binds 1 [2Fe-2S] cluster.</text>
</comment>
<accession>A0A7Y4DEP3</accession>
<dbReference type="GO" id="GO:0016491">
    <property type="term" value="F:oxidoreductase activity"/>
    <property type="evidence" value="ECO:0007669"/>
    <property type="project" value="InterPro"/>
</dbReference>
<dbReference type="Pfam" id="PF01257">
    <property type="entry name" value="2Fe-2S_thioredx"/>
    <property type="match status" value="1"/>
</dbReference>
<dbReference type="Gene3D" id="1.10.10.1590">
    <property type="entry name" value="NADH-quinone oxidoreductase subunit E"/>
    <property type="match status" value="1"/>
</dbReference>
<gene>
    <name evidence="8" type="ORF">HMJ28_11510</name>
</gene>
<dbReference type="AlphaFoldDB" id="A0A7Y4DEP3"/>
<organism evidence="8 9">
    <name type="scientific">Clostridium cochlearium</name>
    <dbReference type="NCBI Taxonomy" id="1494"/>
    <lineage>
        <taxon>Bacteria</taxon>
        <taxon>Bacillati</taxon>
        <taxon>Bacillota</taxon>
        <taxon>Clostridia</taxon>
        <taxon>Eubacteriales</taxon>
        <taxon>Clostridiaceae</taxon>
        <taxon>Clostridium</taxon>
    </lineage>
</organism>
<sequence length="159" mass="17937">MEELQGFTKEQVTKLDEIIEKHKEDSGKLIPMLEEVQALLGYVPVSVQERIASKTGISENRIYGVVSFYSFFTMEPRARHRVQICLGTACYVKGGKEIAEKIEKEFNVKPGESTKDGRFTYETTRCFGTCGLAPVIAVDGKVYGKVKPEEVMDILNEYK</sequence>
<evidence type="ECO:0000256" key="6">
    <source>
        <dbReference type="ARBA" id="ARBA00034078"/>
    </source>
</evidence>
<feature type="binding site" evidence="7">
    <location>
        <position position="90"/>
    </location>
    <ligand>
        <name>[2Fe-2S] cluster</name>
        <dbReference type="ChEBI" id="CHEBI:190135"/>
    </ligand>
</feature>
<proteinExistence type="inferred from homology"/>
<comment type="caution">
    <text evidence="8">The sequence shown here is derived from an EMBL/GenBank/DDBJ whole genome shotgun (WGS) entry which is preliminary data.</text>
</comment>
<comment type="similarity">
    <text evidence="1">Belongs to the complex I 24 kDa subunit family.</text>
</comment>
<dbReference type="Proteomes" id="UP000528432">
    <property type="component" value="Unassembled WGS sequence"/>
</dbReference>
<dbReference type="Gene3D" id="3.40.30.10">
    <property type="entry name" value="Glutaredoxin"/>
    <property type="match status" value="1"/>
</dbReference>
<dbReference type="InterPro" id="IPR042128">
    <property type="entry name" value="NuoE_dom"/>
</dbReference>
<comment type="cofactor">
    <cofactor evidence="6">
        <name>[2Fe-2S] cluster</name>
        <dbReference type="ChEBI" id="CHEBI:190135"/>
    </cofactor>
</comment>
<dbReference type="GO" id="GO:0051537">
    <property type="term" value="F:2 iron, 2 sulfur cluster binding"/>
    <property type="evidence" value="ECO:0007669"/>
    <property type="project" value="UniProtKB-KW"/>
</dbReference>
<dbReference type="InterPro" id="IPR036249">
    <property type="entry name" value="Thioredoxin-like_sf"/>
</dbReference>
<keyword evidence="5 7" id="KW-0411">Iron-sulfur</keyword>
<evidence type="ECO:0000313" key="8">
    <source>
        <dbReference type="EMBL" id="NOH16994.1"/>
    </source>
</evidence>
<protein>
    <submittedName>
        <fullName evidence="8">NAD(P)H-dependent oxidoreductase subunit E</fullName>
    </submittedName>
</protein>